<dbReference type="RefSeq" id="WP_378052592.1">
    <property type="nucleotide sequence ID" value="NZ_JBHMDN010000055.1"/>
</dbReference>
<dbReference type="Pfam" id="PF00072">
    <property type="entry name" value="Response_reg"/>
    <property type="match status" value="1"/>
</dbReference>
<dbReference type="CDD" id="cd17536">
    <property type="entry name" value="REC_YesN-like"/>
    <property type="match status" value="1"/>
</dbReference>
<evidence type="ECO:0000256" key="4">
    <source>
        <dbReference type="PROSITE-ProRule" id="PRU00169"/>
    </source>
</evidence>
<comment type="caution">
    <text evidence="7">The sequence shown here is derived from an EMBL/GenBank/DDBJ whole genome shotgun (WGS) entry which is preliminary data.</text>
</comment>
<evidence type="ECO:0000313" key="7">
    <source>
        <dbReference type="EMBL" id="MFC7148772.1"/>
    </source>
</evidence>
<dbReference type="Proteomes" id="UP001596378">
    <property type="component" value="Unassembled WGS sequence"/>
</dbReference>
<accession>A0ABW2F965</accession>
<proteinExistence type="predicted"/>
<dbReference type="SUPFAM" id="SSF46689">
    <property type="entry name" value="Homeodomain-like"/>
    <property type="match status" value="2"/>
</dbReference>
<dbReference type="EMBL" id="JBHTAI010000005">
    <property type="protein sequence ID" value="MFC7148772.1"/>
    <property type="molecule type" value="Genomic_DNA"/>
</dbReference>
<dbReference type="InterPro" id="IPR018060">
    <property type="entry name" value="HTH_AraC"/>
</dbReference>
<organism evidence="7 8">
    <name type="scientific">Cohnella cellulosilytica</name>
    <dbReference type="NCBI Taxonomy" id="986710"/>
    <lineage>
        <taxon>Bacteria</taxon>
        <taxon>Bacillati</taxon>
        <taxon>Bacillota</taxon>
        <taxon>Bacilli</taxon>
        <taxon>Bacillales</taxon>
        <taxon>Paenibacillaceae</taxon>
        <taxon>Cohnella</taxon>
    </lineage>
</organism>
<keyword evidence="2" id="KW-0238">DNA-binding</keyword>
<protein>
    <submittedName>
        <fullName evidence="7">Response regulator</fullName>
    </submittedName>
</protein>
<dbReference type="InterPro" id="IPR011006">
    <property type="entry name" value="CheY-like_superfamily"/>
</dbReference>
<keyword evidence="1" id="KW-0805">Transcription regulation</keyword>
<keyword evidence="8" id="KW-1185">Reference proteome</keyword>
<dbReference type="PANTHER" id="PTHR43280:SF10">
    <property type="entry name" value="REGULATORY PROTEIN POCR"/>
    <property type="match status" value="1"/>
</dbReference>
<dbReference type="PANTHER" id="PTHR43280">
    <property type="entry name" value="ARAC-FAMILY TRANSCRIPTIONAL REGULATOR"/>
    <property type="match status" value="1"/>
</dbReference>
<dbReference type="InterPro" id="IPR009057">
    <property type="entry name" value="Homeodomain-like_sf"/>
</dbReference>
<dbReference type="SUPFAM" id="SSF52172">
    <property type="entry name" value="CheY-like"/>
    <property type="match status" value="1"/>
</dbReference>
<dbReference type="SMART" id="SM00448">
    <property type="entry name" value="REC"/>
    <property type="match status" value="1"/>
</dbReference>
<evidence type="ECO:0000313" key="8">
    <source>
        <dbReference type="Proteomes" id="UP001596378"/>
    </source>
</evidence>
<dbReference type="Gene3D" id="3.40.50.2300">
    <property type="match status" value="1"/>
</dbReference>
<evidence type="ECO:0000259" key="5">
    <source>
        <dbReference type="PROSITE" id="PS01124"/>
    </source>
</evidence>
<evidence type="ECO:0000256" key="2">
    <source>
        <dbReference type="ARBA" id="ARBA00023125"/>
    </source>
</evidence>
<dbReference type="PRINTS" id="PR00032">
    <property type="entry name" value="HTHARAC"/>
</dbReference>
<dbReference type="PROSITE" id="PS01124">
    <property type="entry name" value="HTH_ARAC_FAMILY_2"/>
    <property type="match status" value="1"/>
</dbReference>
<name>A0ABW2F965_9BACL</name>
<evidence type="ECO:0000259" key="6">
    <source>
        <dbReference type="PROSITE" id="PS50110"/>
    </source>
</evidence>
<dbReference type="InterPro" id="IPR001789">
    <property type="entry name" value="Sig_transdc_resp-reg_receiver"/>
</dbReference>
<dbReference type="Pfam" id="PF12833">
    <property type="entry name" value="HTH_18"/>
    <property type="match status" value="1"/>
</dbReference>
<feature type="modified residue" description="4-aspartylphosphate" evidence="4">
    <location>
        <position position="56"/>
    </location>
</feature>
<feature type="domain" description="Response regulatory" evidence="6">
    <location>
        <begin position="3"/>
        <end position="122"/>
    </location>
</feature>
<feature type="domain" description="HTH araC/xylS-type" evidence="5">
    <location>
        <begin position="442"/>
        <end position="540"/>
    </location>
</feature>
<keyword evidence="3" id="KW-0804">Transcription</keyword>
<evidence type="ECO:0000256" key="3">
    <source>
        <dbReference type="ARBA" id="ARBA00023163"/>
    </source>
</evidence>
<dbReference type="InterPro" id="IPR020449">
    <property type="entry name" value="Tscrpt_reg_AraC-type_HTH"/>
</dbReference>
<reference evidence="8" key="1">
    <citation type="journal article" date="2019" name="Int. J. Syst. Evol. Microbiol.">
        <title>The Global Catalogue of Microorganisms (GCM) 10K type strain sequencing project: providing services to taxonomists for standard genome sequencing and annotation.</title>
        <authorList>
            <consortium name="The Broad Institute Genomics Platform"/>
            <consortium name="The Broad Institute Genome Sequencing Center for Infectious Disease"/>
            <person name="Wu L."/>
            <person name="Ma J."/>
        </authorList>
    </citation>
    <scope>NUCLEOTIDE SEQUENCE [LARGE SCALE GENOMIC DNA]</scope>
    <source>
        <strain evidence="8">KCTC 12907</strain>
    </source>
</reference>
<dbReference type="SMART" id="SM00342">
    <property type="entry name" value="HTH_ARAC"/>
    <property type="match status" value="1"/>
</dbReference>
<evidence type="ECO:0000256" key="1">
    <source>
        <dbReference type="ARBA" id="ARBA00023015"/>
    </source>
</evidence>
<sequence>MRKVLIVEDEPQIRSGLLGLALWQELGFEEAIGAEDGEEALEAVRLSPDVRVVVTDIRMERMSGLELIRRLQDEAGFSGKVVILSGYDDFQYARQAMNYGVVDFLLKPVDVAELKQVVVKALALLEREERRKMSLYLVEGAIPKLREELLQDLLERAPGPASEEQVRRQLTQYGIEWLADRRLVMLVLEADNLKAFAQMGYTEKERERVRFAIGNVLEHSLPEQADIAGDYVWLRSRPEGRWIVIFSAESARNSELLRRLREFKTLLIARLKQYVKASATAVISDEGDMAALPELYEEACRRLTQTKIYGETDEDADQEAPQTFRDVDVLTEPRALAELLKHGDEQDVREAMSLFPVMVREWGVEQLRDLHHRVFEWLLDVFEEARRAGWKREDWKKRPLLVWERIEALDTSEALQPLALDYLLQANAELQGESASRSQIFEKAKQFIDERFREPITVQTVAEHVYLSPEWLSTLFKKNAGMTFLDYLTHLRIEKAKELLQDVSLKIYQISGEVGYRDTVYFSKLFKRKVGCTPNEYRNLKGLGGDD</sequence>
<gene>
    <name evidence="7" type="ORF">ACFQMJ_09565</name>
</gene>
<keyword evidence="4" id="KW-0597">Phosphoprotein</keyword>
<dbReference type="PROSITE" id="PS50110">
    <property type="entry name" value="RESPONSE_REGULATORY"/>
    <property type="match status" value="1"/>
</dbReference>
<dbReference type="Gene3D" id="1.10.10.60">
    <property type="entry name" value="Homeodomain-like"/>
    <property type="match status" value="2"/>
</dbReference>